<dbReference type="AlphaFoldDB" id="A0A1I7XIA9"/>
<dbReference type="Pfam" id="PF07914">
    <property type="entry name" value="DUF1679"/>
    <property type="match status" value="1"/>
</dbReference>
<dbReference type="Proteomes" id="UP000095283">
    <property type="component" value="Unplaced"/>
</dbReference>
<proteinExistence type="predicted"/>
<dbReference type="SUPFAM" id="SSF56112">
    <property type="entry name" value="Protein kinase-like (PK-like)"/>
    <property type="match status" value="1"/>
</dbReference>
<evidence type="ECO:0000313" key="2">
    <source>
        <dbReference type="Proteomes" id="UP000095283"/>
    </source>
</evidence>
<dbReference type="SMART" id="SM00587">
    <property type="entry name" value="CHK"/>
    <property type="match status" value="1"/>
</dbReference>
<dbReference type="InterPro" id="IPR012877">
    <property type="entry name" value="Dhs-27"/>
</dbReference>
<evidence type="ECO:0000313" key="3">
    <source>
        <dbReference type="WBParaSite" id="Hba_17245"/>
    </source>
</evidence>
<evidence type="ECO:0000259" key="1">
    <source>
        <dbReference type="SMART" id="SM00587"/>
    </source>
</evidence>
<dbReference type="InterPro" id="IPR011009">
    <property type="entry name" value="Kinase-like_dom_sf"/>
</dbReference>
<protein>
    <submittedName>
        <fullName evidence="3">CHK domain-containing protein</fullName>
    </submittedName>
</protein>
<dbReference type="InterPro" id="IPR052961">
    <property type="entry name" value="Oxido-Kinase-like_Enzymes"/>
</dbReference>
<dbReference type="PANTHER" id="PTHR23020:SF20">
    <property type="entry name" value="CHK KINASE-LIKE DOMAIN-CONTAINING PROTEIN"/>
    <property type="match status" value="1"/>
</dbReference>
<dbReference type="Gene3D" id="3.90.1200.10">
    <property type="match status" value="1"/>
</dbReference>
<feature type="domain" description="CHK kinase-like" evidence="1">
    <location>
        <begin position="1"/>
        <end position="98"/>
    </location>
</feature>
<dbReference type="InterPro" id="IPR015897">
    <property type="entry name" value="CHK_kinase-like"/>
</dbReference>
<dbReference type="PANTHER" id="PTHR23020">
    <property type="entry name" value="UNCHARACTERIZED NUCLEAR HORMONE RECEPTOR-RELATED"/>
    <property type="match status" value="1"/>
</dbReference>
<dbReference type="WBParaSite" id="Hba_17245">
    <property type="protein sequence ID" value="Hba_17245"/>
    <property type="gene ID" value="Hba_17245"/>
</dbReference>
<organism evidence="2 3">
    <name type="scientific">Heterorhabditis bacteriophora</name>
    <name type="common">Entomopathogenic nematode worm</name>
    <dbReference type="NCBI Taxonomy" id="37862"/>
    <lineage>
        <taxon>Eukaryota</taxon>
        <taxon>Metazoa</taxon>
        <taxon>Ecdysozoa</taxon>
        <taxon>Nematoda</taxon>
        <taxon>Chromadorea</taxon>
        <taxon>Rhabditida</taxon>
        <taxon>Rhabditina</taxon>
        <taxon>Rhabditomorpha</taxon>
        <taxon>Strongyloidea</taxon>
        <taxon>Heterorhabditidae</taxon>
        <taxon>Heterorhabditis</taxon>
    </lineage>
</organism>
<reference evidence="3" key="1">
    <citation type="submission" date="2016-11" db="UniProtKB">
        <authorList>
            <consortium name="WormBaseParasite"/>
        </authorList>
    </citation>
    <scope>IDENTIFICATION</scope>
</reference>
<accession>A0A1I7XIA9</accession>
<keyword evidence="2" id="KW-1185">Reference proteome</keyword>
<sequence length="120" mass="13984">MENTFTKEPTWLTDFMGQYENGERLGVLCHGDLWAPQILWRNDVNIGGIIDWQTVHCGSPVEDILHILSTCTSVKNRRELLGPLLDYYHTKMTETLEAKGHKMPFTREYLNVNESEMYHL</sequence>
<name>A0A1I7XIA9_HETBA</name>